<evidence type="ECO:0000256" key="1">
    <source>
        <dbReference type="SAM" id="Coils"/>
    </source>
</evidence>
<dbReference type="Proteomes" id="UP000041254">
    <property type="component" value="Unassembled WGS sequence"/>
</dbReference>
<protein>
    <recommendedName>
        <fullName evidence="4">PARP catalytic domain-containing protein</fullName>
    </recommendedName>
</protein>
<dbReference type="SUPFAM" id="SSF56399">
    <property type="entry name" value="ADP-ribosylation"/>
    <property type="match status" value="1"/>
</dbReference>
<sequence length="618" mass="69758">MRQLLALDGISIFHILAAFRPQALMVLPERRNPTSAAMPDIIALLSERLSDCSLTEDIEASGMKFEEAKKIVTEWFDAISQYVVGTAPRFDGSNLLEFVHKSLLGYRWKVKNHYSDDDRLRWELMRGLRVDCCDMEQIKHFCSAALDESGQLREFSRRDVVAALLALPHQNHLKATVQHIINHSGDYDLSYVCEGLVDRLKSLCTSVRGDMFPTEDAGPRFETFPVLNSVFKISLFSVPVAQRYGRADDMLRKVCKVLGSPSFRTCLKEDCYVRSSGLCGELPGLPRWVVSYVGGNVDGTTSREKVVLVCEALAILWGESDSGEPTRCVVRDFAECAVRDFAEEIVRDHLPPEFFSCLFRDTLDAVPSLPAGLQNVLVSRALAVAAETNQLDNDTMRALQLALLKEHESHRRQCRELSSQLEQAKRTEKHLDDMLHDHRDRDKENKATIRSLRSRISELEEARRRPRCKAPDCERDHTVHYCKECNTTDSDHRSSKCPHGLIVYHQTSKESAQSSEKNGIDISKCRANGYAGQGFYAAKSVEDTDRKACAGTGWIVELSVRMGRIMELKGADHQWTGEKVRAAGYDSVIITGTNGMEFVIYDPKRATVLKRYPRHPQN</sequence>
<dbReference type="PhylomeDB" id="A0A0G4EFF9"/>
<reference evidence="2 3" key="1">
    <citation type="submission" date="2014-11" db="EMBL/GenBank/DDBJ databases">
        <authorList>
            <person name="Zhu J."/>
            <person name="Qi W."/>
            <person name="Song R."/>
        </authorList>
    </citation>
    <scope>NUCLEOTIDE SEQUENCE [LARGE SCALE GENOMIC DNA]</scope>
</reference>
<keyword evidence="1" id="KW-0175">Coiled coil</keyword>
<proteinExistence type="predicted"/>
<evidence type="ECO:0000313" key="2">
    <source>
        <dbReference type="EMBL" id="CEL94103.1"/>
    </source>
</evidence>
<dbReference type="EMBL" id="CDMY01000206">
    <property type="protein sequence ID" value="CEL94103.1"/>
    <property type="molecule type" value="Genomic_DNA"/>
</dbReference>
<dbReference type="Gene3D" id="3.90.228.10">
    <property type="match status" value="1"/>
</dbReference>
<dbReference type="AlphaFoldDB" id="A0A0G4EFF9"/>
<name>A0A0G4EFF9_VITBC</name>
<keyword evidence="3" id="KW-1185">Reference proteome</keyword>
<dbReference type="VEuPathDB" id="CryptoDB:Vbra_11466"/>
<accession>A0A0G4EFF9</accession>
<gene>
    <name evidence="2" type="ORF">Vbra_11466</name>
</gene>
<dbReference type="InParanoid" id="A0A0G4EFF9"/>
<evidence type="ECO:0008006" key="4">
    <source>
        <dbReference type="Google" id="ProtNLM"/>
    </source>
</evidence>
<feature type="coiled-coil region" evidence="1">
    <location>
        <begin position="407"/>
        <end position="434"/>
    </location>
</feature>
<organism evidence="2 3">
    <name type="scientific">Vitrella brassicaformis (strain CCMP3155)</name>
    <dbReference type="NCBI Taxonomy" id="1169540"/>
    <lineage>
        <taxon>Eukaryota</taxon>
        <taxon>Sar</taxon>
        <taxon>Alveolata</taxon>
        <taxon>Colpodellida</taxon>
        <taxon>Vitrellaceae</taxon>
        <taxon>Vitrella</taxon>
    </lineage>
</organism>
<evidence type="ECO:0000313" key="3">
    <source>
        <dbReference type="Proteomes" id="UP000041254"/>
    </source>
</evidence>